<evidence type="ECO:0000313" key="1">
    <source>
        <dbReference type="EMBL" id="HCK29311.1"/>
    </source>
</evidence>
<evidence type="ECO:0000313" key="2">
    <source>
        <dbReference type="Proteomes" id="UP000263596"/>
    </source>
</evidence>
<keyword evidence="1" id="KW-0808">Transferase</keyword>
<protein>
    <submittedName>
        <fullName evidence="1">Adenylate kinase</fullName>
    </submittedName>
</protein>
<dbReference type="AlphaFoldDB" id="A0A3D2SIQ5"/>
<dbReference type="InterPro" id="IPR027417">
    <property type="entry name" value="P-loop_NTPase"/>
</dbReference>
<name>A0A3D2SIQ5_9GAMM</name>
<dbReference type="Pfam" id="PF13238">
    <property type="entry name" value="AAA_18"/>
    <property type="match status" value="1"/>
</dbReference>
<dbReference type="PANTHER" id="PTHR37816:SF1">
    <property type="entry name" value="TOXIN"/>
    <property type="match status" value="1"/>
</dbReference>
<accession>A0A3D2SIQ5</accession>
<dbReference type="EMBL" id="DPVE01000066">
    <property type="protein sequence ID" value="HCK29311.1"/>
    <property type="molecule type" value="Genomic_DNA"/>
</dbReference>
<sequence>MSKLCSHKKQSIYMKFINIIGTTGSGKSTLAKQLSKQLNLVYIELDDLLWLDDWQESSNEALFLKLKIATENADTGWVLDGLYTRTIPMIMQQADMVIWLDYPFWVNLYRLTRRTLKGLVNQKPLWKHSNNRENLKLILSKQSIFVWLIKSYPKNRKKYLNLMKNPAYQHIRFIRLTSPKQTAAFLGSVSKSMLLLNESMIDIKEN</sequence>
<proteinExistence type="predicted"/>
<dbReference type="SUPFAM" id="SSF52540">
    <property type="entry name" value="P-loop containing nucleoside triphosphate hydrolases"/>
    <property type="match status" value="1"/>
</dbReference>
<dbReference type="InterPro" id="IPR052922">
    <property type="entry name" value="Cytidylate_Kinase-2"/>
</dbReference>
<reference evidence="1 2" key="1">
    <citation type="journal article" date="2018" name="Nat. Biotechnol.">
        <title>A standardized bacterial taxonomy based on genome phylogeny substantially revises the tree of life.</title>
        <authorList>
            <person name="Parks D.H."/>
            <person name="Chuvochina M."/>
            <person name="Waite D.W."/>
            <person name="Rinke C."/>
            <person name="Skarshewski A."/>
            <person name="Chaumeil P.A."/>
            <person name="Hugenholtz P."/>
        </authorList>
    </citation>
    <scope>NUCLEOTIDE SEQUENCE [LARGE SCALE GENOMIC DNA]</scope>
    <source>
        <strain evidence="1">UBA9669</strain>
    </source>
</reference>
<organism evidence="1 2">
    <name type="scientific">Acinetobacter ursingii</name>
    <dbReference type="NCBI Taxonomy" id="108980"/>
    <lineage>
        <taxon>Bacteria</taxon>
        <taxon>Pseudomonadati</taxon>
        <taxon>Pseudomonadota</taxon>
        <taxon>Gammaproteobacteria</taxon>
        <taxon>Moraxellales</taxon>
        <taxon>Moraxellaceae</taxon>
        <taxon>Acinetobacter</taxon>
    </lineage>
</organism>
<keyword evidence="1" id="KW-0418">Kinase</keyword>
<comment type="caution">
    <text evidence="1">The sequence shown here is derived from an EMBL/GenBank/DDBJ whole genome shotgun (WGS) entry which is preliminary data.</text>
</comment>
<dbReference type="GO" id="GO:0016301">
    <property type="term" value="F:kinase activity"/>
    <property type="evidence" value="ECO:0007669"/>
    <property type="project" value="UniProtKB-KW"/>
</dbReference>
<dbReference type="Gene3D" id="3.40.50.300">
    <property type="entry name" value="P-loop containing nucleotide triphosphate hydrolases"/>
    <property type="match status" value="1"/>
</dbReference>
<gene>
    <name evidence="1" type="ORF">DHW29_03365</name>
</gene>
<dbReference type="PANTHER" id="PTHR37816">
    <property type="entry name" value="YALI0E33011P"/>
    <property type="match status" value="1"/>
</dbReference>
<dbReference type="Proteomes" id="UP000263596">
    <property type="component" value="Unassembled WGS sequence"/>
</dbReference>